<dbReference type="InterPro" id="IPR033124">
    <property type="entry name" value="Ser_caboxypep_his_AS"/>
</dbReference>
<dbReference type="InterPro" id="IPR018202">
    <property type="entry name" value="Ser_caboxypep_ser_AS"/>
</dbReference>
<keyword evidence="8 14" id="KW-0732">Signal</keyword>
<feature type="chain" id="PRO_5040535916" description="Carboxypeptidase" evidence="14">
    <location>
        <begin position="18"/>
        <end position="649"/>
    </location>
</feature>
<evidence type="ECO:0000313" key="15">
    <source>
        <dbReference type="EMBL" id="KAF2435542.1"/>
    </source>
</evidence>
<dbReference type="PROSITE" id="PS00131">
    <property type="entry name" value="CARBOXYPEPT_SER_SER"/>
    <property type="match status" value="1"/>
</dbReference>
<keyword evidence="11" id="KW-0325">Glycoprotein</keyword>
<dbReference type="EC" id="3.4.16.-" evidence="14"/>
<proteinExistence type="inferred from homology"/>
<comment type="similarity">
    <text evidence="3 14">Belongs to the peptidase S10 family.</text>
</comment>
<evidence type="ECO:0000256" key="7">
    <source>
        <dbReference type="ARBA" id="ARBA00022670"/>
    </source>
</evidence>
<keyword evidence="5" id="KW-0336">GPI-anchor</keyword>
<organism evidence="15 16">
    <name type="scientific">Tothia fuscella</name>
    <dbReference type="NCBI Taxonomy" id="1048955"/>
    <lineage>
        <taxon>Eukaryota</taxon>
        <taxon>Fungi</taxon>
        <taxon>Dikarya</taxon>
        <taxon>Ascomycota</taxon>
        <taxon>Pezizomycotina</taxon>
        <taxon>Dothideomycetes</taxon>
        <taxon>Pleosporomycetidae</taxon>
        <taxon>Venturiales</taxon>
        <taxon>Cylindrosympodiaceae</taxon>
        <taxon>Tothia</taxon>
    </lineage>
</organism>
<dbReference type="SUPFAM" id="SSF53474">
    <property type="entry name" value="alpha/beta-Hydrolases"/>
    <property type="match status" value="1"/>
</dbReference>
<keyword evidence="16" id="KW-1185">Reference proteome</keyword>
<sequence>MESWMWVLLLWVGQVVSQYFPPTPQDLQRVESRFGNGVSITYKEPKICETTEGVRSFSGYVSLPAKVLAADAEIQNYTLNTFFWFFESRKDPKNAPVSIWMNGGPGVSSMIGLFQENGPCNVNADSNSTTLNPWSWNNEVNMLYIDQPVQAGFSYDSLVNGTVDMTTRAEYIDLTPFPKNEVPIQTNIKRVGTFPSGNVDTTANGTSNAARALWHFAQTFFQEFPAYRPNDNRISIWTESYGGKYGPAFTSYFQEQNQKIANRTLTDPSEMYVLHLDTLGIINGCIDLLEQGESYVQFAYNNTYGLVTINQTVYDPGLGAFGRMEECKDLIVNCRSKAAELDPENQGRSEEVNNLCQEANSFCLFNLEGPYSALSGRSVYDIAAPKLDPFPPPFMKGYLAKNWVQSALGVPLNYSESIHGVYNAFDEIGDFARGGFLEDLAYILDQGIKVAMVYGDRDYICNWVGGERVSLAVNHTRAAQFRSAGYTEVRTNDTYVGGMVRQHGNFSFTRVFQAGHEVPAYQPETAYEIFRRSMNNLDIATGKVSTFQSGSDVYTSTGTKDTLDIRQAPPPEPEPTCCILRLSSTCTEEMIQAVKNGSAVIKDYIVVGMEGKGNGTSGSGGGKTSGGSNLRISVLMLASYVLMLMVVLV</sequence>
<reference evidence="15" key="1">
    <citation type="journal article" date="2020" name="Stud. Mycol.">
        <title>101 Dothideomycetes genomes: a test case for predicting lifestyles and emergence of pathogens.</title>
        <authorList>
            <person name="Haridas S."/>
            <person name="Albert R."/>
            <person name="Binder M."/>
            <person name="Bloem J."/>
            <person name="Labutti K."/>
            <person name="Salamov A."/>
            <person name="Andreopoulos B."/>
            <person name="Baker S."/>
            <person name="Barry K."/>
            <person name="Bills G."/>
            <person name="Bluhm B."/>
            <person name="Cannon C."/>
            <person name="Castanera R."/>
            <person name="Culley D."/>
            <person name="Daum C."/>
            <person name="Ezra D."/>
            <person name="Gonzalez J."/>
            <person name="Henrissat B."/>
            <person name="Kuo A."/>
            <person name="Liang C."/>
            <person name="Lipzen A."/>
            <person name="Lutzoni F."/>
            <person name="Magnuson J."/>
            <person name="Mondo S."/>
            <person name="Nolan M."/>
            <person name="Ohm R."/>
            <person name="Pangilinan J."/>
            <person name="Park H.-J."/>
            <person name="Ramirez L."/>
            <person name="Alfaro M."/>
            <person name="Sun H."/>
            <person name="Tritt A."/>
            <person name="Yoshinaga Y."/>
            <person name="Zwiers L.-H."/>
            <person name="Turgeon B."/>
            <person name="Goodwin S."/>
            <person name="Spatafora J."/>
            <person name="Crous P."/>
            <person name="Grigoriev I."/>
        </authorList>
    </citation>
    <scope>NUCLEOTIDE SEQUENCE</scope>
    <source>
        <strain evidence="15">CBS 130266</strain>
    </source>
</reference>
<keyword evidence="9 14" id="KW-0378">Hydrolase</keyword>
<feature type="signal peptide" evidence="14">
    <location>
        <begin position="1"/>
        <end position="17"/>
    </location>
</feature>
<dbReference type="GO" id="GO:0004185">
    <property type="term" value="F:serine-type carboxypeptidase activity"/>
    <property type="evidence" value="ECO:0007669"/>
    <property type="project" value="UniProtKB-UniRule"/>
</dbReference>
<keyword evidence="7 14" id="KW-0645">Protease</keyword>
<evidence type="ECO:0000256" key="5">
    <source>
        <dbReference type="ARBA" id="ARBA00022622"/>
    </source>
</evidence>
<evidence type="ECO:0000256" key="2">
    <source>
        <dbReference type="ARBA" id="ARBA00004609"/>
    </source>
</evidence>
<accession>A0A9P4P1H9</accession>
<comment type="catalytic activity">
    <reaction evidence="1">
        <text>Preferential release of a C-terminal arginine or lysine residue.</text>
        <dbReference type="EC" id="3.4.16.6"/>
    </reaction>
</comment>
<evidence type="ECO:0000256" key="11">
    <source>
        <dbReference type="ARBA" id="ARBA00023180"/>
    </source>
</evidence>
<keyword evidence="12" id="KW-0449">Lipoprotein</keyword>
<dbReference type="GO" id="GO:0005886">
    <property type="term" value="C:plasma membrane"/>
    <property type="evidence" value="ECO:0007669"/>
    <property type="project" value="UniProtKB-SubCell"/>
</dbReference>
<dbReference type="GO" id="GO:0006508">
    <property type="term" value="P:proteolysis"/>
    <property type="evidence" value="ECO:0007669"/>
    <property type="project" value="UniProtKB-KW"/>
</dbReference>
<dbReference type="PRINTS" id="PR00724">
    <property type="entry name" value="CRBOXYPTASEC"/>
</dbReference>
<evidence type="ECO:0000256" key="8">
    <source>
        <dbReference type="ARBA" id="ARBA00022729"/>
    </source>
</evidence>
<name>A0A9P4P1H9_9PEZI</name>
<dbReference type="InterPro" id="IPR029058">
    <property type="entry name" value="AB_hydrolase_fold"/>
</dbReference>
<evidence type="ECO:0000256" key="10">
    <source>
        <dbReference type="ARBA" id="ARBA00023026"/>
    </source>
</evidence>
<evidence type="ECO:0000256" key="9">
    <source>
        <dbReference type="ARBA" id="ARBA00022801"/>
    </source>
</evidence>
<comment type="caution">
    <text evidence="15">The sequence shown here is derived from an EMBL/GenBank/DDBJ whole genome shotgun (WGS) entry which is preliminary data.</text>
</comment>
<evidence type="ECO:0000256" key="1">
    <source>
        <dbReference type="ARBA" id="ARBA00001003"/>
    </source>
</evidence>
<evidence type="ECO:0000256" key="4">
    <source>
        <dbReference type="ARBA" id="ARBA00022475"/>
    </source>
</evidence>
<dbReference type="GO" id="GO:0000324">
    <property type="term" value="C:fungal-type vacuole"/>
    <property type="evidence" value="ECO:0007669"/>
    <property type="project" value="TreeGrafter"/>
</dbReference>
<dbReference type="Proteomes" id="UP000800235">
    <property type="component" value="Unassembled WGS sequence"/>
</dbReference>
<evidence type="ECO:0000256" key="14">
    <source>
        <dbReference type="RuleBase" id="RU361156"/>
    </source>
</evidence>
<keyword evidence="4" id="KW-1003">Cell membrane</keyword>
<protein>
    <recommendedName>
        <fullName evidence="14">Carboxypeptidase</fullName>
        <ecNumber evidence="14">3.4.16.-</ecNumber>
    </recommendedName>
</protein>
<evidence type="ECO:0000256" key="12">
    <source>
        <dbReference type="ARBA" id="ARBA00023288"/>
    </source>
</evidence>
<dbReference type="AlphaFoldDB" id="A0A9P4P1H9"/>
<dbReference type="InterPro" id="IPR001563">
    <property type="entry name" value="Peptidase_S10"/>
</dbReference>
<evidence type="ECO:0000256" key="13">
    <source>
        <dbReference type="ARBA" id="ARBA00037356"/>
    </source>
</evidence>
<comment type="subcellular location">
    <subcellularLocation>
        <location evidence="2">Cell membrane</location>
        <topology evidence="2">Lipid-anchor</topology>
        <topology evidence="2">GPI-anchor</topology>
    </subcellularLocation>
</comment>
<keyword evidence="6 14" id="KW-0121">Carboxypeptidase</keyword>
<comment type="function">
    <text evidence="13">Extracellular serine carboxypeptidase that contributes to pathogenicity.</text>
</comment>
<dbReference type="PROSITE" id="PS00560">
    <property type="entry name" value="CARBOXYPEPT_SER_HIS"/>
    <property type="match status" value="1"/>
</dbReference>
<dbReference type="Gene3D" id="3.40.50.1820">
    <property type="entry name" value="alpha/beta hydrolase"/>
    <property type="match status" value="1"/>
</dbReference>
<evidence type="ECO:0000256" key="3">
    <source>
        <dbReference type="ARBA" id="ARBA00009431"/>
    </source>
</evidence>
<dbReference type="OrthoDB" id="443318at2759"/>
<evidence type="ECO:0000256" key="6">
    <source>
        <dbReference type="ARBA" id="ARBA00022645"/>
    </source>
</evidence>
<dbReference type="PANTHER" id="PTHR11802:SF189">
    <property type="entry name" value="CARBOXYPEPTIDASE"/>
    <property type="match status" value="1"/>
</dbReference>
<keyword evidence="10" id="KW-0843">Virulence</keyword>
<evidence type="ECO:0000313" key="16">
    <source>
        <dbReference type="Proteomes" id="UP000800235"/>
    </source>
</evidence>
<dbReference type="PANTHER" id="PTHR11802">
    <property type="entry name" value="SERINE PROTEASE FAMILY S10 SERINE CARBOXYPEPTIDASE"/>
    <property type="match status" value="1"/>
</dbReference>
<keyword evidence="5" id="KW-0472">Membrane</keyword>
<dbReference type="GO" id="GO:0098552">
    <property type="term" value="C:side of membrane"/>
    <property type="evidence" value="ECO:0007669"/>
    <property type="project" value="UniProtKB-KW"/>
</dbReference>
<dbReference type="Pfam" id="PF00450">
    <property type="entry name" value="Peptidase_S10"/>
    <property type="match status" value="1"/>
</dbReference>
<gene>
    <name evidence="15" type="ORF">EJ08DRAFT_692785</name>
</gene>
<dbReference type="EMBL" id="MU007013">
    <property type="protein sequence ID" value="KAF2435542.1"/>
    <property type="molecule type" value="Genomic_DNA"/>
</dbReference>